<dbReference type="EMBL" id="JAHMUF010000023">
    <property type="protein sequence ID" value="KAG7191767.1"/>
    <property type="molecule type" value="Genomic_DNA"/>
</dbReference>
<feature type="compositionally biased region" description="Polar residues" evidence="1">
    <location>
        <begin position="123"/>
        <end position="138"/>
    </location>
</feature>
<feature type="compositionally biased region" description="Basic residues" evidence="1">
    <location>
        <begin position="105"/>
        <end position="118"/>
    </location>
</feature>
<comment type="caution">
    <text evidence="2">The sequence shown here is derived from an EMBL/GenBank/DDBJ whole genome shotgun (WGS) entry which is preliminary data.</text>
</comment>
<evidence type="ECO:0000256" key="1">
    <source>
        <dbReference type="SAM" id="MobiDB-lite"/>
    </source>
</evidence>
<organism evidence="2 3">
    <name type="scientific">Scheffersomyces spartinae</name>
    <dbReference type="NCBI Taxonomy" id="45513"/>
    <lineage>
        <taxon>Eukaryota</taxon>
        <taxon>Fungi</taxon>
        <taxon>Dikarya</taxon>
        <taxon>Ascomycota</taxon>
        <taxon>Saccharomycotina</taxon>
        <taxon>Pichiomycetes</taxon>
        <taxon>Debaryomycetaceae</taxon>
        <taxon>Scheffersomyces</taxon>
    </lineage>
</organism>
<feature type="compositionally biased region" description="Low complexity" evidence="1">
    <location>
        <begin position="555"/>
        <end position="578"/>
    </location>
</feature>
<dbReference type="RefSeq" id="XP_043047319.1">
    <property type="nucleotide sequence ID" value="XM_043193482.1"/>
</dbReference>
<feature type="region of interest" description="Disordered" evidence="1">
    <location>
        <begin position="227"/>
        <end position="279"/>
    </location>
</feature>
<name>A0A9P7V5I5_9ASCO</name>
<feature type="region of interest" description="Disordered" evidence="1">
    <location>
        <begin position="552"/>
        <end position="585"/>
    </location>
</feature>
<feature type="compositionally biased region" description="Polar residues" evidence="1">
    <location>
        <begin position="264"/>
        <end position="279"/>
    </location>
</feature>
<feature type="compositionally biased region" description="Polar residues" evidence="1">
    <location>
        <begin position="1"/>
        <end position="13"/>
    </location>
</feature>
<dbReference type="OrthoDB" id="4089008at2759"/>
<feature type="compositionally biased region" description="Basic and acidic residues" evidence="1">
    <location>
        <begin position="14"/>
        <end position="26"/>
    </location>
</feature>
<evidence type="ECO:0000313" key="2">
    <source>
        <dbReference type="EMBL" id="KAG7191767.1"/>
    </source>
</evidence>
<keyword evidence="3" id="KW-1185">Reference proteome</keyword>
<protein>
    <submittedName>
        <fullName evidence="2">Uncharacterized protein</fullName>
    </submittedName>
</protein>
<reference evidence="2" key="1">
    <citation type="submission" date="2021-03" db="EMBL/GenBank/DDBJ databases">
        <authorList>
            <person name="Palmer J.M."/>
        </authorList>
    </citation>
    <scope>NUCLEOTIDE SEQUENCE</scope>
    <source>
        <strain evidence="2">ARV_011</strain>
    </source>
</reference>
<dbReference type="AlphaFoldDB" id="A0A9P7V5I5"/>
<gene>
    <name evidence="2" type="ORF">KQ657_002732</name>
</gene>
<feature type="compositionally biased region" description="Pro residues" evidence="1">
    <location>
        <begin position="729"/>
        <end position="738"/>
    </location>
</feature>
<dbReference type="Pfam" id="PF04001">
    <property type="entry name" value="Vhr1"/>
    <property type="match status" value="1"/>
</dbReference>
<dbReference type="GeneID" id="66116106"/>
<dbReference type="Proteomes" id="UP000790833">
    <property type="component" value="Unassembled WGS sequence"/>
</dbReference>
<evidence type="ECO:0000313" key="3">
    <source>
        <dbReference type="Proteomes" id="UP000790833"/>
    </source>
</evidence>
<feature type="region of interest" description="Disordered" evidence="1">
    <location>
        <begin position="714"/>
        <end position="777"/>
    </location>
</feature>
<feature type="region of interest" description="Disordered" evidence="1">
    <location>
        <begin position="1"/>
        <end position="27"/>
    </location>
</feature>
<proteinExistence type="predicted"/>
<sequence length="777" mass="85527">METSKGSTQGTSDSPKETDSHDDKKVGVTHAIRQRLNFTDERLWKRFSARRLEMIDTMELLTKKASEQEDEIKEVADSLRKEFEYPEEYFGDFDKLVRAAVQSVRRNRKRSSNSRRKDKTSSGDQNQNQLCVDDSTSTPYKRQKIAAMTDVKPSALSNSNAPTETASSDLAQSLSFVSEIAHLKTDINNTIFDLNYSKSKSFSPQDRSRAIMDNMIRPRVGGVTSFILTPGVRTPTSTRGSATPIPPPPPLPGTTTTGTTTTISASKLSSGSNNGGTPPATQVTRVGHLLPPLANVRINSSSELPNGSGVVLNGSSLIDGRSTTNGVVMGQTALPSVPYKPDVTGARRTLQRYMEASKTCSEDRGDNSNIRTLGKACIESGIAYLFAHLFQRVDGSLIEYLRLKLTLTTSSEKILKSMDPLIVSTIGKQDTETVSLTLNRIIGCCVKDFGFERILMPLCELIYGLIIDDYAAVLRNSVPFKATERLELIKEMSNVDHVTSSSSSNDKKNMSGLNSLATIATEQMKLEVNGCSLGQSVLMSRSTSPLMHSIVTEHNSSNNTTTTTTTTTSDDNDNNNNNKIAIQPPFGPFAPKKKKVILRFINRVIELEFPMKNAAPPRLGELIENARTAFNLNYLMSNAMWGVRIPDGQIITSDLELERIFFTENFDRIELEIFNQGSKTIPIYEITSTISSNPSRKEEFQYILPPPVASHNLHLYPNSPYSNGGTQGAPPPPPPPQLHPLARPTSNGSGGTTFMGDDRGKHHTRPQPMLPRFQRLL</sequence>
<feature type="region of interest" description="Disordered" evidence="1">
    <location>
        <begin position="103"/>
        <end position="138"/>
    </location>
</feature>
<accession>A0A9P7V5I5</accession>
<dbReference type="InterPro" id="IPR007147">
    <property type="entry name" value="TF_Vhr"/>
</dbReference>
<feature type="compositionally biased region" description="Low complexity" evidence="1">
    <location>
        <begin position="253"/>
        <end position="263"/>
    </location>
</feature>